<keyword evidence="1" id="KW-0812">Transmembrane</keyword>
<name>A0AA47EGN5_9CLOT</name>
<proteinExistence type="predicted"/>
<gene>
    <name evidence="2" type="ORF">LL038_13245</name>
</gene>
<dbReference type="RefSeq" id="WP_216124205.1">
    <property type="nucleotide sequence ID" value="NZ_CP086239.1"/>
</dbReference>
<feature type="transmembrane region" description="Helical" evidence="1">
    <location>
        <begin position="12"/>
        <end position="39"/>
    </location>
</feature>
<feature type="transmembrane region" description="Helical" evidence="1">
    <location>
        <begin position="66"/>
        <end position="87"/>
    </location>
</feature>
<accession>A0AA47EGN5</accession>
<evidence type="ECO:0000313" key="2">
    <source>
        <dbReference type="EMBL" id="WAG58626.1"/>
    </source>
</evidence>
<protein>
    <submittedName>
        <fullName evidence="2">Uncharacterized protein</fullName>
    </submittedName>
</protein>
<organism evidence="2 3">
    <name type="scientific">Clostridium estertheticum</name>
    <dbReference type="NCBI Taxonomy" id="238834"/>
    <lineage>
        <taxon>Bacteria</taxon>
        <taxon>Bacillati</taxon>
        <taxon>Bacillota</taxon>
        <taxon>Clostridia</taxon>
        <taxon>Eubacteriales</taxon>
        <taxon>Clostridiaceae</taxon>
        <taxon>Clostridium</taxon>
    </lineage>
</organism>
<keyword evidence="1" id="KW-1133">Transmembrane helix</keyword>
<keyword evidence="1" id="KW-0472">Membrane</keyword>
<dbReference type="Proteomes" id="UP001164733">
    <property type="component" value="Chromosome"/>
</dbReference>
<dbReference type="AlphaFoldDB" id="A0AA47EGN5"/>
<sequence length="146" mass="15925">MEHNVKKASKKSAISITLFISAIVVAILGVVLLVVNIYLYRTSVNQAVAQGYAVATVRKAYVPSQLIPGIFQPIALYGGVALILLAVGKISDKVSKCLAVLTEKEICDDVTYENCEDQVDQDVVNEENIETTNPEEILDETQKNID</sequence>
<reference evidence="2" key="1">
    <citation type="submission" date="2021-11" db="EMBL/GenBank/DDBJ databases">
        <title>Clostridia strains as spoilage organisms.</title>
        <authorList>
            <person name="Wambui J."/>
            <person name="Stevens M.J.A."/>
            <person name="Stephan R."/>
        </authorList>
    </citation>
    <scope>NUCLEOTIDE SEQUENCE</scope>
    <source>
        <strain evidence="2">CF009</strain>
    </source>
</reference>
<dbReference type="EMBL" id="CP086239">
    <property type="protein sequence ID" value="WAG58626.1"/>
    <property type="molecule type" value="Genomic_DNA"/>
</dbReference>
<evidence type="ECO:0000256" key="1">
    <source>
        <dbReference type="SAM" id="Phobius"/>
    </source>
</evidence>
<evidence type="ECO:0000313" key="3">
    <source>
        <dbReference type="Proteomes" id="UP001164733"/>
    </source>
</evidence>